<dbReference type="Pfam" id="PF07690">
    <property type="entry name" value="MFS_1"/>
    <property type="match status" value="1"/>
</dbReference>
<evidence type="ECO:0000256" key="5">
    <source>
        <dbReference type="ARBA" id="ARBA00023136"/>
    </source>
</evidence>
<protein>
    <submittedName>
        <fullName evidence="8">MFS transporter</fullName>
    </submittedName>
</protein>
<dbReference type="InterPro" id="IPR011701">
    <property type="entry name" value="MFS"/>
</dbReference>
<sequence>MTDGISSAEEGKLSGRNRVLAILLAMAMFVLVVDTSLMNVSISAVVRDLDTTVSGVQSAIALEALVSAAFILIGSKVGDLIGRKRAYVLGLLGYATGAAAMTLAQGLTVVILLWAVVGGIGASLLLPAMQSLVHGNFHGAAQKKVYALVGAAAAIAAAVGPLLGGFVTTYLSWRVGFALEVVIIAVVLAGIGLVRDVPYTGPRGVDPIGAVLSVVGMGGIVLGILVWQEGGDAVAALLLTGAAALTALTYWLIRRARRGEPALLDPDLFRSKVFRLGVTGQMLQQIALGGTMIALPIYLQMVLEYNAMQAGLSLAPLSLSMFTVALLAGNKAGNRRPAVIIRWGFVLVTVGVAVLLPLVPRADFGWALLAPLVVAGAGLGLLVSQLNNYTLAPISEERVSEAAGTNSAAGSFGLSFGLAFAGAVMLATLSLTFTAMTQSSTVLPPEDQQHIAQVLEEDAEVMSNTQLEALLTDQPPEIRDEIIRINTDARPIALQAALLVPILAGLLGLLNSFRMMRQPDAPPAAPGAAAGLL</sequence>
<reference evidence="8" key="1">
    <citation type="submission" date="2022-09" db="EMBL/GenBank/DDBJ databases">
        <title>The genome sequence of Rhodococcus aetherivorans N1.</title>
        <authorList>
            <person name="Jiang W."/>
        </authorList>
    </citation>
    <scope>NUCLEOTIDE SEQUENCE</scope>
    <source>
        <strain evidence="8">N1</strain>
        <plasmid evidence="8">pN1</plasmid>
    </source>
</reference>
<dbReference type="RefSeq" id="WP_229583122.1">
    <property type="nucleotide sequence ID" value="NZ_CP106984.1"/>
</dbReference>
<keyword evidence="5 6" id="KW-0472">Membrane</keyword>
<proteinExistence type="predicted"/>
<feature type="transmembrane region" description="Helical" evidence="6">
    <location>
        <begin position="233"/>
        <end position="253"/>
    </location>
</feature>
<feature type="transmembrane region" description="Helical" evidence="6">
    <location>
        <begin position="54"/>
        <end position="74"/>
    </location>
</feature>
<dbReference type="Gene3D" id="1.20.1720.10">
    <property type="entry name" value="Multidrug resistance protein D"/>
    <property type="match status" value="1"/>
</dbReference>
<dbReference type="GeneID" id="83624639"/>
<evidence type="ECO:0000313" key="8">
    <source>
        <dbReference type="EMBL" id="UYF97376.1"/>
    </source>
</evidence>
<name>A0AA46Q0D2_9NOCA</name>
<dbReference type="EMBL" id="CP106984">
    <property type="protein sequence ID" value="UYF97376.1"/>
    <property type="molecule type" value="Genomic_DNA"/>
</dbReference>
<evidence type="ECO:0000256" key="6">
    <source>
        <dbReference type="SAM" id="Phobius"/>
    </source>
</evidence>
<keyword evidence="2" id="KW-0813">Transport</keyword>
<feature type="transmembrane region" description="Helical" evidence="6">
    <location>
        <begin position="492"/>
        <end position="510"/>
    </location>
</feature>
<keyword evidence="8" id="KW-0614">Plasmid</keyword>
<evidence type="ECO:0000313" key="9">
    <source>
        <dbReference type="Proteomes" id="UP001163947"/>
    </source>
</evidence>
<feature type="transmembrane region" description="Helical" evidence="6">
    <location>
        <begin position="416"/>
        <end position="436"/>
    </location>
</feature>
<dbReference type="PANTHER" id="PTHR42718:SF9">
    <property type="entry name" value="MAJOR FACILITATOR SUPERFAMILY MULTIDRUG TRANSPORTER MFSC"/>
    <property type="match status" value="1"/>
</dbReference>
<feature type="transmembrane region" description="Helical" evidence="6">
    <location>
        <begin position="364"/>
        <end position="383"/>
    </location>
</feature>
<evidence type="ECO:0000256" key="2">
    <source>
        <dbReference type="ARBA" id="ARBA00022448"/>
    </source>
</evidence>
<feature type="transmembrane region" description="Helical" evidence="6">
    <location>
        <begin position="173"/>
        <end position="195"/>
    </location>
</feature>
<dbReference type="InterPro" id="IPR020846">
    <property type="entry name" value="MFS_dom"/>
</dbReference>
<feature type="transmembrane region" description="Helical" evidence="6">
    <location>
        <begin position="111"/>
        <end position="133"/>
    </location>
</feature>
<dbReference type="Proteomes" id="UP001163947">
    <property type="component" value="Plasmid pN1"/>
</dbReference>
<evidence type="ECO:0000259" key="7">
    <source>
        <dbReference type="PROSITE" id="PS50850"/>
    </source>
</evidence>
<gene>
    <name evidence="8" type="ORF">OCS65_29460</name>
</gene>
<accession>A0AA46Q0D2</accession>
<feature type="transmembrane region" description="Helical" evidence="6">
    <location>
        <begin position="145"/>
        <end position="167"/>
    </location>
</feature>
<dbReference type="Gene3D" id="1.20.1250.20">
    <property type="entry name" value="MFS general substrate transporter like domains"/>
    <property type="match status" value="1"/>
</dbReference>
<dbReference type="PANTHER" id="PTHR42718">
    <property type="entry name" value="MAJOR FACILITATOR SUPERFAMILY MULTIDRUG TRANSPORTER MFSC"/>
    <property type="match status" value="1"/>
</dbReference>
<dbReference type="CDD" id="cd17321">
    <property type="entry name" value="MFS_MMR_MDR_like"/>
    <property type="match status" value="1"/>
</dbReference>
<feature type="transmembrane region" description="Helical" evidence="6">
    <location>
        <begin position="207"/>
        <end position="227"/>
    </location>
</feature>
<dbReference type="GO" id="GO:0005886">
    <property type="term" value="C:plasma membrane"/>
    <property type="evidence" value="ECO:0007669"/>
    <property type="project" value="UniProtKB-SubCell"/>
</dbReference>
<geneLocation type="plasmid" evidence="8 9">
    <name>pN1</name>
</geneLocation>
<comment type="subcellular location">
    <subcellularLocation>
        <location evidence="1">Cell membrane</location>
        <topology evidence="1">Multi-pass membrane protein</topology>
    </subcellularLocation>
</comment>
<feature type="transmembrane region" description="Helical" evidence="6">
    <location>
        <begin position="310"/>
        <end position="328"/>
    </location>
</feature>
<keyword evidence="4 6" id="KW-1133">Transmembrane helix</keyword>
<evidence type="ECO:0000256" key="4">
    <source>
        <dbReference type="ARBA" id="ARBA00022989"/>
    </source>
</evidence>
<organism evidence="8 9">
    <name type="scientific">Rhodococcus aetherivorans</name>
    <dbReference type="NCBI Taxonomy" id="191292"/>
    <lineage>
        <taxon>Bacteria</taxon>
        <taxon>Bacillati</taxon>
        <taxon>Actinomycetota</taxon>
        <taxon>Actinomycetes</taxon>
        <taxon>Mycobacteriales</taxon>
        <taxon>Nocardiaceae</taxon>
        <taxon>Rhodococcus</taxon>
    </lineage>
</organism>
<dbReference type="SUPFAM" id="SSF103473">
    <property type="entry name" value="MFS general substrate transporter"/>
    <property type="match status" value="1"/>
</dbReference>
<dbReference type="GO" id="GO:0022857">
    <property type="term" value="F:transmembrane transporter activity"/>
    <property type="evidence" value="ECO:0007669"/>
    <property type="project" value="InterPro"/>
</dbReference>
<feature type="domain" description="Major facilitator superfamily (MFS) profile" evidence="7">
    <location>
        <begin position="20"/>
        <end position="448"/>
    </location>
</feature>
<evidence type="ECO:0000256" key="1">
    <source>
        <dbReference type="ARBA" id="ARBA00004651"/>
    </source>
</evidence>
<keyword evidence="3 6" id="KW-0812">Transmembrane</keyword>
<dbReference type="PROSITE" id="PS50850">
    <property type="entry name" value="MFS"/>
    <property type="match status" value="1"/>
</dbReference>
<feature type="transmembrane region" description="Helical" evidence="6">
    <location>
        <begin position="20"/>
        <end position="42"/>
    </location>
</feature>
<evidence type="ECO:0000256" key="3">
    <source>
        <dbReference type="ARBA" id="ARBA00022692"/>
    </source>
</evidence>
<dbReference type="InterPro" id="IPR036259">
    <property type="entry name" value="MFS_trans_sf"/>
</dbReference>
<feature type="transmembrane region" description="Helical" evidence="6">
    <location>
        <begin position="273"/>
        <end position="298"/>
    </location>
</feature>
<feature type="transmembrane region" description="Helical" evidence="6">
    <location>
        <begin position="86"/>
        <end position="105"/>
    </location>
</feature>
<dbReference type="AlphaFoldDB" id="A0AA46Q0D2"/>
<feature type="transmembrane region" description="Helical" evidence="6">
    <location>
        <begin position="340"/>
        <end position="358"/>
    </location>
</feature>